<evidence type="ECO:0000313" key="1">
    <source>
        <dbReference type="EMBL" id="SFI32804.1"/>
    </source>
</evidence>
<protein>
    <recommendedName>
        <fullName evidence="3">Neutral/alkaline non-lysosomal ceramidase, N-terminal</fullName>
    </recommendedName>
</protein>
<gene>
    <name evidence="1" type="ORF">SAMN05444682_103285</name>
</gene>
<dbReference type="STRING" id="1477437.SAMN05444682_103285"/>
<evidence type="ECO:0000313" key="2">
    <source>
        <dbReference type="Proteomes" id="UP000198670"/>
    </source>
</evidence>
<name>A0A1I3HAR6_9SPHI</name>
<sequence>MEYTNSTRIDAASFAGLIGLARKDITPSIGIYSRNWGASKTDIATGVHRPLTLTCMTVQEHASALPLVLIAADLGWWRSAADERALRGAILEAFHLPESRLMFCLSHTHAGPVLFTEDRSRPGGDRIAPYLEQLKDDAIAAISEALAQAVPSTLAWHYGRCGLATNRDLPSEHENRVLVGFNPAIPADDTLLVGRITDEDEKITGILVNYACHPTTLAWDNPLLSPDYVGAMRTLVEEQTDATCLFFQGASGELAPAEQYVGDVAIADAHGYQLGHAVLATLAGMRKPGSVLVRGHVVESGAPLAIWQSVPKTPSATLRAEMLTVNMLLKELPSLQEIESQWHDSTDRVRKERLWRLRGIRKTVGAGSSSPMPLWIWRLGDACLVGQPNEAYSWFQQQVRQALAPTPVAVMNIVNGYAGYLPPHNRYHEDIYAVWSTPFASGALEQLAETTINALKKAMQ</sequence>
<keyword evidence="2" id="KW-1185">Reference proteome</keyword>
<dbReference type="RefSeq" id="WP_090626066.1">
    <property type="nucleotide sequence ID" value="NZ_FOQO01000003.1"/>
</dbReference>
<dbReference type="Proteomes" id="UP000198670">
    <property type="component" value="Unassembled WGS sequence"/>
</dbReference>
<dbReference type="EMBL" id="FOQO01000003">
    <property type="protein sequence ID" value="SFI32804.1"/>
    <property type="molecule type" value="Genomic_DNA"/>
</dbReference>
<evidence type="ECO:0008006" key="3">
    <source>
        <dbReference type="Google" id="ProtNLM"/>
    </source>
</evidence>
<dbReference type="AlphaFoldDB" id="A0A1I3HAR6"/>
<accession>A0A1I3HAR6</accession>
<dbReference type="OrthoDB" id="337762at2"/>
<proteinExistence type="predicted"/>
<reference evidence="1 2" key="1">
    <citation type="submission" date="2016-10" db="EMBL/GenBank/DDBJ databases">
        <authorList>
            <person name="de Groot N.N."/>
        </authorList>
    </citation>
    <scope>NUCLEOTIDE SEQUENCE [LARGE SCALE GENOMIC DNA]</scope>
    <source>
        <strain evidence="1 2">RK1</strain>
    </source>
</reference>
<organism evidence="1 2">
    <name type="scientific">Parapedobacter indicus</name>
    <dbReference type="NCBI Taxonomy" id="1477437"/>
    <lineage>
        <taxon>Bacteria</taxon>
        <taxon>Pseudomonadati</taxon>
        <taxon>Bacteroidota</taxon>
        <taxon>Sphingobacteriia</taxon>
        <taxon>Sphingobacteriales</taxon>
        <taxon>Sphingobacteriaceae</taxon>
        <taxon>Parapedobacter</taxon>
    </lineage>
</organism>